<dbReference type="InterPro" id="IPR036490">
    <property type="entry name" value="ThsB_TIR-like_sf"/>
</dbReference>
<dbReference type="GeneID" id="97610902"/>
<evidence type="ECO:0000259" key="1">
    <source>
        <dbReference type="Pfam" id="PF08937"/>
    </source>
</evidence>
<reference evidence="2 3" key="1">
    <citation type="submission" date="2018-05" db="EMBL/GenBank/DDBJ databases">
        <title>Draft genome of Methanospirillum stamsii Pt1.</title>
        <authorList>
            <person name="Dueholm M.S."/>
            <person name="Nielsen P.H."/>
            <person name="Bakmann L.F."/>
            <person name="Otzen D.E."/>
        </authorList>
    </citation>
    <scope>NUCLEOTIDE SEQUENCE [LARGE SCALE GENOMIC DNA]</scope>
    <source>
        <strain evidence="2 3">Pt1</strain>
    </source>
</reference>
<comment type="caution">
    <text evidence="2">The sequence shown here is derived from an EMBL/GenBank/DDBJ whole genome shotgun (WGS) entry which is preliminary data.</text>
</comment>
<protein>
    <recommendedName>
        <fullName evidence="1">Thoeris protein ThsB TIR-like domain-containing protein</fullName>
    </recommendedName>
</protein>
<evidence type="ECO:0000313" key="2">
    <source>
        <dbReference type="EMBL" id="PWR70446.1"/>
    </source>
</evidence>
<gene>
    <name evidence="2" type="ORF">DLD82_15710</name>
</gene>
<name>A0A2V2MYG4_9EURY</name>
<feature type="domain" description="Thoeris protein ThsB TIR-like" evidence="1">
    <location>
        <begin position="18"/>
        <end position="101"/>
    </location>
</feature>
<keyword evidence="3" id="KW-1185">Reference proteome</keyword>
<dbReference type="EMBL" id="QGMZ01000042">
    <property type="protein sequence ID" value="PWR70446.1"/>
    <property type="molecule type" value="Genomic_DNA"/>
</dbReference>
<dbReference type="SUPFAM" id="SSF52206">
    <property type="entry name" value="Hypothetical protein MTH538"/>
    <property type="match status" value="1"/>
</dbReference>
<sequence>MPKKVFFCIANQDMNDIRINIVRSHKITHENHGGFFPPYLWEAAAKSGDDSIRKLIDMQIQDSSVSAVLIGTNTYTQRWVKYEIFRSMKKGNKLLGIHINGIEGRDGRGKSLGPNPFSYLGFLYSPDGTEFIPHEYVNEEWVPFKDIPAYKVKEVPEQHRNKIITLTKIAKTYDWVADKGPANFSRWIE</sequence>
<proteinExistence type="predicted"/>
<dbReference type="Proteomes" id="UP000245934">
    <property type="component" value="Unassembled WGS sequence"/>
</dbReference>
<dbReference type="RefSeq" id="WP_109942081.1">
    <property type="nucleotide sequence ID" value="NZ_CP176366.1"/>
</dbReference>
<dbReference type="AlphaFoldDB" id="A0A2V2MYG4"/>
<dbReference type="InterPro" id="IPR015032">
    <property type="entry name" value="ThsB__TIR-like_domain"/>
</dbReference>
<accession>A0A2V2MYG4</accession>
<dbReference type="Pfam" id="PF08937">
    <property type="entry name" value="ThsB_TIR"/>
    <property type="match status" value="1"/>
</dbReference>
<organism evidence="2 3">
    <name type="scientific">Methanospirillum stamsii</name>
    <dbReference type="NCBI Taxonomy" id="1277351"/>
    <lineage>
        <taxon>Archaea</taxon>
        <taxon>Methanobacteriati</taxon>
        <taxon>Methanobacteriota</taxon>
        <taxon>Stenosarchaea group</taxon>
        <taxon>Methanomicrobia</taxon>
        <taxon>Methanomicrobiales</taxon>
        <taxon>Methanospirillaceae</taxon>
        <taxon>Methanospirillum</taxon>
    </lineage>
</organism>
<dbReference type="OrthoDB" id="350227at2157"/>
<evidence type="ECO:0000313" key="3">
    <source>
        <dbReference type="Proteomes" id="UP000245934"/>
    </source>
</evidence>